<keyword evidence="2" id="KW-1185">Reference proteome</keyword>
<protein>
    <submittedName>
        <fullName evidence="1">Uncharacterized protein</fullName>
    </submittedName>
</protein>
<dbReference type="Proteomes" id="UP000248553">
    <property type="component" value="Unassembled WGS sequence"/>
</dbReference>
<accession>A0A328BT41</accession>
<sequence>MKLRIEDNTLRLRLSEEEVAQFARAGRVAAAVPLAPGPDGQLTYALQLTDDDSTAAAQALRVAYTPGSLSVLVPAALAQAWLEPAEISLAGTVDMTDGQELRILVEKDLGCRH</sequence>
<dbReference type="OrthoDB" id="7060517at2"/>
<evidence type="ECO:0000313" key="2">
    <source>
        <dbReference type="Proteomes" id="UP000248553"/>
    </source>
</evidence>
<organism evidence="1 2">
    <name type="scientific">Hymenobacter edaphi</name>
    <dbReference type="NCBI Taxonomy" id="2211146"/>
    <lineage>
        <taxon>Bacteria</taxon>
        <taxon>Pseudomonadati</taxon>
        <taxon>Bacteroidota</taxon>
        <taxon>Cytophagia</taxon>
        <taxon>Cytophagales</taxon>
        <taxon>Hymenobacteraceae</taxon>
        <taxon>Hymenobacter</taxon>
    </lineage>
</organism>
<gene>
    <name evidence="1" type="ORF">DLM85_06360</name>
</gene>
<comment type="caution">
    <text evidence="1">The sequence shown here is derived from an EMBL/GenBank/DDBJ whole genome shotgun (WGS) entry which is preliminary data.</text>
</comment>
<dbReference type="EMBL" id="QHKM01000001">
    <property type="protein sequence ID" value="RAK70452.1"/>
    <property type="molecule type" value="Genomic_DNA"/>
</dbReference>
<dbReference type="InterPro" id="IPR053825">
    <property type="entry name" value="DUF7009"/>
</dbReference>
<evidence type="ECO:0000313" key="1">
    <source>
        <dbReference type="EMBL" id="RAK70452.1"/>
    </source>
</evidence>
<dbReference type="Pfam" id="PF22668">
    <property type="entry name" value="DUF7009"/>
    <property type="match status" value="1"/>
</dbReference>
<reference evidence="2" key="1">
    <citation type="submission" date="2018-05" db="EMBL/GenBank/DDBJ databases">
        <authorList>
            <person name="Nie L."/>
        </authorList>
    </citation>
    <scope>NUCLEOTIDE SEQUENCE [LARGE SCALE GENOMIC DNA]</scope>
    <source>
        <strain evidence="2">NL</strain>
    </source>
</reference>
<dbReference type="RefSeq" id="WP_111477202.1">
    <property type="nucleotide sequence ID" value="NZ_QHKM01000001.1"/>
</dbReference>
<dbReference type="AlphaFoldDB" id="A0A328BT41"/>
<proteinExistence type="predicted"/>
<name>A0A328BT41_9BACT</name>